<dbReference type="AlphaFoldDB" id="A0A0P1FWM1"/>
<dbReference type="Proteomes" id="UP000051887">
    <property type="component" value="Unassembled WGS sequence"/>
</dbReference>
<name>A0A0P1FWM1_9RHOB</name>
<dbReference type="PANTHER" id="PTHR48081">
    <property type="entry name" value="AB HYDROLASE SUPERFAMILY PROTEIN C4A8.06C"/>
    <property type="match status" value="1"/>
</dbReference>
<comment type="similarity">
    <text evidence="1">Belongs to the 'GDXG' lipolytic enzyme family.</text>
</comment>
<dbReference type="EMBL" id="CYSC01000038">
    <property type="protein sequence ID" value="CUH73280.1"/>
    <property type="molecule type" value="Genomic_DNA"/>
</dbReference>
<accession>A0A0P1FWM1</accession>
<dbReference type="Pfam" id="PF07859">
    <property type="entry name" value="Abhydrolase_3"/>
    <property type="match status" value="1"/>
</dbReference>
<dbReference type="EC" id="3.1.1.1" evidence="5"/>
<evidence type="ECO:0000313" key="7">
    <source>
        <dbReference type="Proteomes" id="UP000051887"/>
    </source>
</evidence>
<dbReference type="InterPro" id="IPR029058">
    <property type="entry name" value="AB_hydrolase_fold"/>
</dbReference>
<proteinExistence type="inferred from homology"/>
<dbReference type="PROSITE" id="PS01173">
    <property type="entry name" value="LIPASE_GDXG_HIS"/>
    <property type="match status" value="1"/>
</dbReference>
<keyword evidence="6" id="KW-1185">Reference proteome</keyword>
<dbReference type="Gene3D" id="3.40.50.1820">
    <property type="entry name" value="alpha/beta hydrolase"/>
    <property type="match status" value="1"/>
</dbReference>
<dbReference type="EMBL" id="CYSB01000041">
    <property type="protein sequence ID" value="CUH69893.1"/>
    <property type="molecule type" value="Genomic_DNA"/>
</dbReference>
<evidence type="ECO:0000259" key="3">
    <source>
        <dbReference type="Pfam" id="PF07859"/>
    </source>
</evidence>
<keyword evidence="2 5" id="KW-0378">Hydrolase</keyword>
<dbReference type="InterPro" id="IPR002168">
    <property type="entry name" value="Lipase_GDXG_HIS_AS"/>
</dbReference>
<reference evidence="5 7" key="2">
    <citation type="submission" date="2015-09" db="EMBL/GenBank/DDBJ databases">
        <authorList>
            <consortium name="Swine Surveillance"/>
        </authorList>
    </citation>
    <scope>NUCLEOTIDE SEQUENCE [LARGE SCALE GENOMIC DNA]</scope>
    <source>
        <strain evidence="5 7">5120</strain>
    </source>
</reference>
<feature type="domain" description="Alpha/beta hydrolase fold-3" evidence="3">
    <location>
        <begin position="112"/>
        <end position="318"/>
    </location>
</feature>
<reference evidence="4 6" key="1">
    <citation type="submission" date="2015-09" db="EMBL/GenBank/DDBJ databases">
        <authorList>
            <person name="Rodrigo-Torres L."/>
            <person name="Arahal D.R."/>
        </authorList>
    </citation>
    <scope>NUCLEOTIDE SEQUENCE [LARGE SCALE GENOMIC DNA]</scope>
    <source>
        <strain evidence="4 6">CECT 5118</strain>
    </source>
</reference>
<evidence type="ECO:0000313" key="6">
    <source>
        <dbReference type="Proteomes" id="UP000051086"/>
    </source>
</evidence>
<dbReference type="Proteomes" id="UP000051086">
    <property type="component" value="Unassembled WGS sequence"/>
</dbReference>
<evidence type="ECO:0000313" key="4">
    <source>
        <dbReference type="EMBL" id="CUH69893.1"/>
    </source>
</evidence>
<organism evidence="5 7">
    <name type="scientific">Thalassovita autumnalis</name>
    <dbReference type="NCBI Taxonomy" id="2072972"/>
    <lineage>
        <taxon>Bacteria</taxon>
        <taxon>Pseudomonadati</taxon>
        <taxon>Pseudomonadota</taxon>
        <taxon>Alphaproteobacteria</taxon>
        <taxon>Rhodobacterales</taxon>
        <taxon>Roseobacteraceae</taxon>
        <taxon>Thalassovita</taxon>
    </lineage>
</organism>
<evidence type="ECO:0000313" key="5">
    <source>
        <dbReference type="EMBL" id="CUH73280.1"/>
    </source>
</evidence>
<dbReference type="PANTHER" id="PTHR48081:SF8">
    <property type="entry name" value="ALPHA_BETA HYDROLASE FOLD-3 DOMAIN-CONTAINING PROTEIN-RELATED"/>
    <property type="match status" value="1"/>
</dbReference>
<sequence length="344" mass="37532">MKTLKLIWALMLVRMPSGLARYFWDAALPVRMGRRADPKAASVAQLVGLVRDPNQPPSVAESRVQMAGFVARFDRPEPQVQRRDVTLPGAAGERPARIYRPLDAAEGPLPTLLYFHGGGWVQGSLDTHDALCAKLARRAGMQVLSYSYRLAPEHPFPAAPDDVMMAYQALYAQAETLGVDRHKIAVGGDSAGANLTASLLWSLSQDKRRMPAAQLLFYPAVDGRLTTPSIKAFADHPLLSLARIEGYLDLYLGPDVDRLQPRVSPFLAPDLSGQPPAFVLIAGHDPLWDEGEAYAERLEEAGSAVTLARFEGQVHGFLNLTKVIPEADVAIDQAAAWLRQVLQG</sequence>
<dbReference type="SUPFAM" id="SSF53474">
    <property type="entry name" value="alpha/beta-Hydrolases"/>
    <property type="match status" value="1"/>
</dbReference>
<evidence type="ECO:0000256" key="1">
    <source>
        <dbReference type="ARBA" id="ARBA00010515"/>
    </source>
</evidence>
<dbReference type="InterPro" id="IPR013094">
    <property type="entry name" value="AB_hydrolase_3"/>
</dbReference>
<gene>
    <name evidence="5" type="primary">nlhH_2</name>
    <name evidence="4" type="ORF">TL5118_03863</name>
    <name evidence="5" type="ORF">TL5120_03087</name>
</gene>
<dbReference type="GO" id="GO:0106435">
    <property type="term" value="F:carboxylesterase activity"/>
    <property type="evidence" value="ECO:0007669"/>
    <property type="project" value="UniProtKB-EC"/>
</dbReference>
<protein>
    <submittedName>
        <fullName evidence="5">Carboxylesterase NlhH</fullName>
        <ecNumber evidence="5">3.1.1.1</ecNumber>
    </submittedName>
</protein>
<dbReference type="RefSeq" id="WP_058244441.1">
    <property type="nucleotide sequence ID" value="NZ_CYSB01000041.1"/>
</dbReference>
<dbReference type="InterPro" id="IPR050300">
    <property type="entry name" value="GDXG_lipolytic_enzyme"/>
</dbReference>
<evidence type="ECO:0000256" key="2">
    <source>
        <dbReference type="ARBA" id="ARBA00022801"/>
    </source>
</evidence>